<evidence type="ECO:0000313" key="6">
    <source>
        <dbReference type="EMBL" id="CAL8124240.1"/>
    </source>
</evidence>
<dbReference type="SMART" id="SM00233">
    <property type="entry name" value="PH"/>
    <property type="match status" value="2"/>
</dbReference>
<dbReference type="SMART" id="SM00295">
    <property type="entry name" value="B41"/>
    <property type="match status" value="1"/>
</dbReference>
<dbReference type="PROSITE" id="PS50003">
    <property type="entry name" value="PH_DOMAIN"/>
    <property type="match status" value="2"/>
</dbReference>
<dbReference type="Pfam" id="PF00169">
    <property type="entry name" value="PH"/>
    <property type="match status" value="1"/>
</dbReference>
<dbReference type="EMBL" id="CAXLJM020000068">
    <property type="protein sequence ID" value="CAL8124240.1"/>
    <property type="molecule type" value="Genomic_DNA"/>
</dbReference>
<dbReference type="InterPro" id="IPR011993">
    <property type="entry name" value="PH-like_dom_sf"/>
</dbReference>
<reference evidence="6 7" key="1">
    <citation type="submission" date="2024-08" db="EMBL/GenBank/DDBJ databases">
        <authorList>
            <person name="Cucini C."/>
            <person name="Frati F."/>
        </authorList>
    </citation>
    <scope>NUCLEOTIDE SEQUENCE [LARGE SCALE GENOMIC DNA]</scope>
</reference>
<feature type="compositionally biased region" description="Polar residues" evidence="3">
    <location>
        <begin position="40"/>
        <end position="52"/>
    </location>
</feature>
<evidence type="ECO:0008006" key="8">
    <source>
        <dbReference type="Google" id="ProtNLM"/>
    </source>
</evidence>
<dbReference type="PROSITE" id="PS50057">
    <property type="entry name" value="FERM_3"/>
    <property type="match status" value="1"/>
</dbReference>
<dbReference type="Proteomes" id="UP001642540">
    <property type="component" value="Unassembled WGS sequence"/>
</dbReference>
<dbReference type="Pfam" id="PF09379">
    <property type="entry name" value="FERM_N"/>
    <property type="match status" value="1"/>
</dbReference>
<dbReference type="Gene3D" id="2.30.29.30">
    <property type="entry name" value="Pleckstrin-homology domain (PH domain)/Phosphotyrosine-binding domain (PTB)"/>
    <property type="match status" value="3"/>
</dbReference>
<dbReference type="InterPro" id="IPR035963">
    <property type="entry name" value="FERM_2"/>
</dbReference>
<accession>A0ABP1RC55</accession>
<dbReference type="InterPro" id="IPR051835">
    <property type="entry name" value="RAC1-GEF"/>
</dbReference>
<dbReference type="CDD" id="cd13193">
    <property type="entry name" value="FERM_C_FARP1-like"/>
    <property type="match status" value="1"/>
</dbReference>
<dbReference type="CDD" id="cd14473">
    <property type="entry name" value="FERM_B-lobe"/>
    <property type="match status" value="1"/>
</dbReference>
<dbReference type="InterPro" id="IPR001849">
    <property type="entry name" value="PH_domain"/>
</dbReference>
<dbReference type="InterPro" id="IPR019748">
    <property type="entry name" value="FERM_central"/>
</dbReference>
<dbReference type="Gene3D" id="3.10.20.90">
    <property type="entry name" value="Phosphatidylinositol 3-kinase Catalytic Subunit, Chain A, domain 1"/>
    <property type="match status" value="1"/>
</dbReference>
<protein>
    <recommendedName>
        <fullName evidence="8">FERM, RhoGEF and pleckstrin domain-containing protein 2</fullName>
    </recommendedName>
</protein>
<comment type="subcellular location">
    <subcellularLocation>
        <location evidence="1">Cell junction</location>
    </subcellularLocation>
</comment>
<evidence type="ECO:0000313" key="7">
    <source>
        <dbReference type="Proteomes" id="UP001642540"/>
    </source>
</evidence>
<evidence type="ECO:0000256" key="1">
    <source>
        <dbReference type="ARBA" id="ARBA00004282"/>
    </source>
</evidence>
<dbReference type="InterPro" id="IPR018979">
    <property type="entry name" value="FERM_N"/>
</dbReference>
<dbReference type="InterPro" id="IPR018980">
    <property type="entry name" value="FERM_PH-like_C"/>
</dbReference>
<dbReference type="SMART" id="SM01195">
    <property type="entry name" value="FA"/>
    <property type="match status" value="1"/>
</dbReference>
<proteinExistence type="predicted"/>
<dbReference type="Pfam" id="PF09380">
    <property type="entry name" value="FERM_C"/>
    <property type="match status" value="1"/>
</dbReference>
<comment type="caution">
    <text evidence="6">The sequence shown here is derived from an EMBL/GenBank/DDBJ whole genome shotgun (WGS) entry which is preliminary data.</text>
</comment>
<feature type="compositionally biased region" description="Basic and acidic residues" evidence="3">
    <location>
        <begin position="1"/>
        <end position="13"/>
    </location>
</feature>
<keyword evidence="7" id="KW-1185">Reference proteome</keyword>
<dbReference type="PANTHER" id="PTHR45858:SF5">
    <property type="entry name" value="MOESIN_EZRIN_RADIXIN HOMOLOG 1"/>
    <property type="match status" value="1"/>
</dbReference>
<feature type="domain" description="FERM" evidence="5">
    <location>
        <begin position="85"/>
        <end position="408"/>
    </location>
</feature>
<dbReference type="SMART" id="SM01196">
    <property type="entry name" value="FERM_C"/>
    <property type="match status" value="1"/>
</dbReference>
<feature type="region of interest" description="Disordered" evidence="3">
    <location>
        <begin position="481"/>
        <end position="532"/>
    </location>
</feature>
<dbReference type="InterPro" id="IPR029071">
    <property type="entry name" value="Ubiquitin-like_domsf"/>
</dbReference>
<dbReference type="PROSITE" id="PS00660">
    <property type="entry name" value="FERM_1"/>
    <property type="match status" value="1"/>
</dbReference>
<keyword evidence="2" id="KW-0965">Cell junction</keyword>
<dbReference type="InterPro" id="IPR019747">
    <property type="entry name" value="FERM_CS"/>
</dbReference>
<feature type="compositionally biased region" description="Low complexity" evidence="3">
    <location>
        <begin position="519"/>
        <end position="530"/>
    </location>
</feature>
<dbReference type="SUPFAM" id="SSF54236">
    <property type="entry name" value="Ubiquitin-like"/>
    <property type="match status" value="1"/>
</dbReference>
<evidence type="ECO:0000256" key="3">
    <source>
        <dbReference type="SAM" id="MobiDB-lite"/>
    </source>
</evidence>
<name>A0ABP1RC55_9HEXA</name>
<evidence type="ECO:0000259" key="4">
    <source>
        <dbReference type="PROSITE" id="PS50003"/>
    </source>
</evidence>
<feature type="compositionally biased region" description="Gly residues" evidence="3">
    <location>
        <begin position="634"/>
        <end position="645"/>
    </location>
</feature>
<feature type="region of interest" description="Disordered" evidence="3">
    <location>
        <begin position="583"/>
        <end position="654"/>
    </location>
</feature>
<sequence>MYEPHGRGSKSLDRPYLVRRSHSTPCSESDNNLEHGSGSSGSNVPVRSQSNKRVIPPYARGASPPNTPNKLGGSQGKLNQNNKLIALKIVLLDESITMIQAQSKALGRVVFDQVCKQLNVLEADYFGLEYSSPGNSSTSASSTAASSPPPLSASNSILNSSILSSSNTRSSTAYWLDLEKRLTRQVAFNVAEPVLRFSVKFYTPDPSQLEEEFTRYLFSLQIKRDLQAGILVCNDNTAALMASYIVQAECGDFSEEDYPDASYLSMYKFIPHQDYEIERKIRENHKKHIGQSPAEADLHLLETARRTELYGIRMHPARDEDGISLNLSVCHNGLLVFQNFTKINTFSWAKIRKLSFKRKRFILKLHPEVNISDGYYKDLVEFIFDSRNECKAYWKRCVEHHAFFRCEKAPNPIHRSKGLLSSRGSSFRYSGRTQKQMVQFVRENFVKRPTPMGGPQTGGMPTPGNVLVPDVSSSDNNSFDNSIVSGDRIENRGGVVGGSGRFQRSSSLRSGTAAQQVGTPAASTSATPSTDYNVSVTQAQQHISKSMSTIASKNYEEDTVIYTSRAEANARARGNNYYLDETEVSRSRRGSAGTSGGATTSRDDIDDGEEDEDEEDEELDDEDYEHEDELMIGKRGGVRGSGGSRGSRASRRAVSVDEGELDRVVRYDDEEPVYRAPSRGSQHGTRASSTDLYGITKETQTPTHSSYKDPDWFFYLCKELSHVLITYLKDLRVLKTLLSNQDTGLSSLLPHSLISQTDHLVSQITSLMREKEIWEEGRHGLEIINLCGKYFQNQEDVYLGYCKNLEEILKRITEDYSCYLPVEGVSSRPIVFCQYYIESFCRECGCCGGNVGGGALKKVNFSPMLEKKKPTSLDGNLVLKLHNTHVLLNRILEPYYKSSLRLLTVIKVQELTREMEGFSGIARVNDKVGLVDLTGEFVRQGILLKLNKRKGLQNRIFFLFRDMLVYGTRVSSTQGFRLHGIILTRNMELLDSNVTGISSIPWSFSIVVRSNEVSEEIEKPNEKILVLAAFTERDHGVWVQSIGNAIDCSVNAQAHGHVIASKLFNSSEELLNNNLKLSTEHIGSSNTQVNAHHNRANALSHVCWHRNISICGNEIVDKERHQISGPLLRKFKNSPGWQRLWVVFTTVCLYFYKNANETVPLASLPLLGYKIELLNETEKTQILKEHVFKLVFKNHVYYFRAESRYTFGRWVYTLSNACLDQHT</sequence>
<feature type="domain" description="PH" evidence="4">
    <location>
        <begin position="1120"/>
        <end position="1219"/>
    </location>
</feature>
<evidence type="ECO:0000256" key="2">
    <source>
        <dbReference type="ARBA" id="ARBA00022949"/>
    </source>
</evidence>
<dbReference type="InterPro" id="IPR019749">
    <property type="entry name" value="Band_41_domain"/>
</dbReference>
<dbReference type="InterPro" id="IPR041788">
    <property type="entry name" value="FARP1/FARP2/FRMD7_FERM_C"/>
</dbReference>
<gene>
    <name evidence="6" type="ORF">ODALV1_LOCUS20529</name>
</gene>
<feature type="domain" description="PH" evidence="4">
    <location>
        <begin position="936"/>
        <end position="1047"/>
    </location>
</feature>
<feature type="compositionally biased region" description="Acidic residues" evidence="3">
    <location>
        <begin position="604"/>
        <end position="630"/>
    </location>
</feature>
<dbReference type="InterPro" id="IPR014352">
    <property type="entry name" value="FERM/acyl-CoA-bd_prot_sf"/>
</dbReference>
<dbReference type="Pfam" id="PF00373">
    <property type="entry name" value="FERM_M"/>
    <property type="match status" value="1"/>
</dbReference>
<dbReference type="Gene3D" id="1.20.80.10">
    <property type="match status" value="1"/>
</dbReference>
<dbReference type="InterPro" id="IPR000299">
    <property type="entry name" value="FERM_domain"/>
</dbReference>
<feature type="region of interest" description="Disordered" evidence="3">
    <location>
        <begin position="1"/>
        <end position="77"/>
    </location>
</feature>
<evidence type="ECO:0000259" key="5">
    <source>
        <dbReference type="PROSITE" id="PS50057"/>
    </source>
</evidence>
<dbReference type="Pfam" id="PF08736">
    <property type="entry name" value="FA"/>
    <property type="match status" value="1"/>
</dbReference>
<dbReference type="InterPro" id="IPR014847">
    <property type="entry name" value="FA"/>
</dbReference>
<dbReference type="SUPFAM" id="SSF50729">
    <property type="entry name" value="PH domain-like"/>
    <property type="match status" value="3"/>
</dbReference>
<organism evidence="6 7">
    <name type="scientific">Orchesella dallaii</name>
    <dbReference type="NCBI Taxonomy" id="48710"/>
    <lineage>
        <taxon>Eukaryota</taxon>
        <taxon>Metazoa</taxon>
        <taxon>Ecdysozoa</taxon>
        <taxon>Arthropoda</taxon>
        <taxon>Hexapoda</taxon>
        <taxon>Collembola</taxon>
        <taxon>Entomobryomorpha</taxon>
        <taxon>Entomobryoidea</taxon>
        <taxon>Orchesellidae</taxon>
        <taxon>Orchesellinae</taxon>
        <taxon>Orchesella</taxon>
    </lineage>
</organism>
<dbReference type="PANTHER" id="PTHR45858">
    <property type="entry name" value="FERM DOMAIN CONTAINING PROTEIN"/>
    <property type="match status" value="1"/>
</dbReference>
<dbReference type="SUPFAM" id="SSF47031">
    <property type="entry name" value="Second domain of FERM"/>
    <property type="match status" value="1"/>
</dbReference>
<feature type="compositionally biased region" description="Polar residues" evidence="3">
    <location>
        <begin position="502"/>
        <end position="518"/>
    </location>
</feature>